<reference evidence="1 2" key="1">
    <citation type="submission" date="2014-05" db="EMBL/GenBank/DDBJ databases">
        <title>ATOL: Assembling a taxonomically balanced genome-scale reconstruction of the evolutionary history of the Enterobacteriaceae.</title>
        <authorList>
            <person name="Plunkett G.III."/>
            <person name="Neeno-Eckwall E.C."/>
            <person name="Glasner J.D."/>
            <person name="Perna N.T."/>
        </authorList>
    </citation>
    <scope>NUCLEOTIDE SEQUENCE [LARGE SCALE GENOMIC DNA]</scope>
    <source>
        <strain evidence="1 2">ATCC 33852</strain>
    </source>
</reference>
<dbReference type="InterPro" id="IPR035934">
    <property type="entry name" value="Phage_tail_protein-like_sf"/>
</dbReference>
<protein>
    <submittedName>
        <fullName evidence="1">Phage minor tail protein</fullName>
    </submittedName>
</protein>
<accession>A0A085G106</accession>
<dbReference type="AlphaFoldDB" id="A0A085G106"/>
<dbReference type="SUPFAM" id="SSF143749">
    <property type="entry name" value="Phage tail protein-like"/>
    <property type="match status" value="1"/>
</dbReference>
<dbReference type="InterPro" id="IPR009312">
    <property type="entry name" value="Phage_lambda_GpU-like"/>
</dbReference>
<gene>
    <name evidence="1" type="ORF">GEAM_4252</name>
</gene>
<evidence type="ECO:0000313" key="1">
    <source>
        <dbReference type="EMBL" id="KFC77401.1"/>
    </source>
</evidence>
<name>A0A085G106_EWIA3</name>
<dbReference type="eggNOG" id="ENOG50315WD">
    <property type="taxonomic scope" value="Bacteria"/>
</dbReference>
<dbReference type="GeneID" id="78382360"/>
<proteinExistence type="predicted"/>
<dbReference type="OrthoDB" id="6537575at2"/>
<evidence type="ECO:0000313" key="2">
    <source>
        <dbReference type="Proteomes" id="UP000028640"/>
    </source>
</evidence>
<dbReference type="STRING" id="910964.GEAM_4252"/>
<dbReference type="Proteomes" id="UP000028640">
    <property type="component" value="Unassembled WGS sequence"/>
</dbReference>
<dbReference type="EMBL" id="JMPJ01000075">
    <property type="protein sequence ID" value="KFC77401.1"/>
    <property type="molecule type" value="Genomic_DNA"/>
</dbReference>
<comment type="caution">
    <text evidence="1">The sequence shown here is derived from an EMBL/GenBank/DDBJ whole genome shotgun (WGS) entry which is preliminary data.</text>
</comment>
<sequence length="133" mass="14829">MNKHTAIRAAVLDKLKGDIGDSVTWFDGRPVFLEEQDLPAVAVYLSDAEYTGDTLDEDSWQATLHVEVFLKAANPDSALDIWMEEKVYPSMASVPALAGLIETITPQGYEYQRDDEMATWGSVDLSYSLNYSM</sequence>
<keyword evidence="2" id="KW-1185">Reference proteome</keyword>
<dbReference type="Gene3D" id="3.30.70.1700">
    <property type="entry name" value="Phage minor tail protein U"/>
    <property type="match status" value="1"/>
</dbReference>
<dbReference type="RefSeq" id="WP_034795773.1">
    <property type="nucleotide sequence ID" value="NZ_JMPJ01000075.1"/>
</dbReference>
<dbReference type="InterPro" id="IPR038512">
    <property type="entry name" value="GpU-like_sf"/>
</dbReference>
<organism evidence="1 2">
    <name type="scientific">Ewingella americana (strain ATCC 33852 / DSM 4580 / CCUG 14506 / JCM 5911 / LMG 7869 / NCTC 12157 / CDC 1468-78)</name>
    <dbReference type="NCBI Taxonomy" id="910964"/>
    <lineage>
        <taxon>Bacteria</taxon>
        <taxon>Pseudomonadati</taxon>
        <taxon>Pseudomonadota</taxon>
        <taxon>Gammaproteobacteria</taxon>
        <taxon>Enterobacterales</taxon>
        <taxon>Yersiniaceae</taxon>
        <taxon>Ewingella</taxon>
    </lineage>
</organism>
<dbReference type="Pfam" id="PF06141">
    <property type="entry name" value="Phage_tail_U"/>
    <property type="match status" value="1"/>
</dbReference>